<proteinExistence type="predicted"/>
<dbReference type="OrthoDB" id="2104739at2759"/>
<comment type="caution">
    <text evidence="2">The sequence shown here is derived from an EMBL/GenBank/DDBJ whole genome shotgun (WGS) entry which is preliminary data.</text>
</comment>
<feature type="compositionally biased region" description="Basic and acidic residues" evidence="1">
    <location>
        <begin position="59"/>
        <end position="71"/>
    </location>
</feature>
<reference evidence="2" key="1">
    <citation type="submission" date="2020-11" db="EMBL/GenBank/DDBJ databases">
        <authorList>
            <consortium name="DOE Joint Genome Institute"/>
            <person name="Ahrendt S."/>
            <person name="Riley R."/>
            <person name="Andreopoulos W."/>
            <person name="Labutti K."/>
            <person name="Pangilinan J."/>
            <person name="Ruiz-Duenas F.J."/>
            <person name="Barrasa J.M."/>
            <person name="Sanchez-Garcia M."/>
            <person name="Camarero S."/>
            <person name="Miyauchi S."/>
            <person name="Serrano A."/>
            <person name="Linde D."/>
            <person name="Babiker R."/>
            <person name="Drula E."/>
            <person name="Ayuso-Fernandez I."/>
            <person name="Pacheco R."/>
            <person name="Padilla G."/>
            <person name="Ferreira P."/>
            <person name="Barriuso J."/>
            <person name="Kellner H."/>
            <person name="Castanera R."/>
            <person name="Alfaro M."/>
            <person name="Ramirez L."/>
            <person name="Pisabarro A.G."/>
            <person name="Kuo A."/>
            <person name="Tritt A."/>
            <person name="Lipzen A."/>
            <person name="He G."/>
            <person name="Yan M."/>
            <person name="Ng V."/>
            <person name="Cullen D."/>
            <person name="Martin F."/>
            <person name="Rosso M.-N."/>
            <person name="Henrissat B."/>
            <person name="Hibbett D."/>
            <person name="Martinez A.T."/>
            <person name="Grigoriev I.V."/>
        </authorList>
    </citation>
    <scope>NUCLEOTIDE SEQUENCE</scope>
    <source>
        <strain evidence="2">AH 40177</strain>
    </source>
</reference>
<feature type="region of interest" description="Disordered" evidence="1">
    <location>
        <begin position="43"/>
        <end position="74"/>
    </location>
</feature>
<accession>A0A9P5TY07</accession>
<dbReference type="EMBL" id="JADNRY010000357">
    <property type="protein sequence ID" value="KAF9058699.1"/>
    <property type="molecule type" value="Genomic_DNA"/>
</dbReference>
<feature type="region of interest" description="Disordered" evidence="1">
    <location>
        <begin position="1"/>
        <end position="28"/>
    </location>
</feature>
<evidence type="ECO:0000313" key="2">
    <source>
        <dbReference type="EMBL" id="KAF9058699.1"/>
    </source>
</evidence>
<dbReference type="Proteomes" id="UP000772434">
    <property type="component" value="Unassembled WGS sequence"/>
</dbReference>
<name>A0A9P5TY07_9AGAR</name>
<evidence type="ECO:0000256" key="1">
    <source>
        <dbReference type="SAM" id="MobiDB-lite"/>
    </source>
</evidence>
<feature type="compositionally biased region" description="Low complexity" evidence="1">
    <location>
        <begin position="46"/>
        <end position="58"/>
    </location>
</feature>
<keyword evidence="3" id="KW-1185">Reference proteome</keyword>
<protein>
    <submittedName>
        <fullName evidence="2">Uncharacterized protein</fullName>
    </submittedName>
</protein>
<sequence>MTAWSEAEGQPLPSAKEATHSKRTSGSSALASLEKVLAHLVRKFKGQTPGTSSRSSRPSFDKDKEEVKTEIEQASTSCADAKEVKDYSTSVLAVLQQFGYDASKINGSNTTRDMRFRPFEVLVRNDHTSRGNRGITSIALNSLLHPVCSMPEQVIFRSAGPDNLPLPSPELLSVHAACSKIAHLSGAAEHVDKLNQEAEAPPCWQPTVDKHVLFIL</sequence>
<gene>
    <name evidence="2" type="ORF">BDP27DRAFT_1408102</name>
</gene>
<dbReference type="AlphaFoldDB" id="A0A9P5TY07"/>
<evidence type="ECO:0000313" key="3">
    <source>
        <dbReference type="Proteomes" id="UP000772434"/>
    </source>
</evidence>
<organism evidence="2 3">
    <name type="scientific">Rhodocollybia butyracea</name>
    <dbReference type="NCBI Taxonomy" id="206335"/>
    <lineage>
        <taxon>Eukaryota</taxon>
        <taxon>Fungi</taxon>
        <taxon>Dikarya</taxon>
        <taxon>Basidiomycota</taxon>
        <taxon>Agaricomycotina</taxon>
        <taxon>Agaricomycetes</taxon>
        <taxon>Agaricomycetidae</taxon>
        <taxon>Agaricales</taxon>
        <taxon>Marasmiineae</taxon>
        <taxon>Omphalotaceae</taxon>
        <taxon>Rhodocollybia</taxon>
    </lineage>
</organism>